<evidence type="ECO:0000256" key="1">
    <source>
        <dbReference type="SAM" id="Phobius"/>
    </source>
</evidence>
<feature type="transmembrane region" description="Helical" evidence="1">
    <location>
        <begin position="229"/>
        <end position="247"/>
    </location>
</feature>
<feature type="transmembrane region" description="Helical" evidence="1">
    <location>
        <begin position="372"/>
        <end position="390"/>
    </location>
</feature>
<dbReference type="OrthoDB" id="7063903at2"/>
<feature type="transmembrane region" description="Helical" evidence="1">
    <location>
        <begin position="316"/>
        <end position="337"/>
    </location>
</feature>
<dbReference type="Proteomes" id="UP000580517">
    <property type="component" value="Unassembled WGS sequence"/>
</dbReference>
<feature type="transmembrane region" description="Helical" evidence="1">
    <location>
        <begin position="51"/>
        <end position="70"/>
    </location>
</feature>
<keyword evidence="3" id="KW-1185">Reference proteome</keyword>
<feature type="transmembrane region" description="Helical" evidence="1">
    <location>
        <begin position="130"/>
        <end position="151"/>
    </location>
</feature>
<accession>A0A853FD75</accession>
<feature type="transmembrane region" description="Helical" evidence="1">
    <location>
        <begin position="82"/>
        <end position="101"/>
    </location>
</feature>
<feature type="transmembrane region" description="Helical" evidence="1">
    <location>
        <begin position="197"/>
        <end position="223"/>
    </location>
</feature>
<evidence type="ECO:0000313" key="2">
    <source>
        <dbReference type="EMBL" id="NYT38023.1"/>
    </source>
</evidence>
<feature type="transmembrane region" description="Helical" evidence="1">
    <location>
        <begin position="163"/>
        <end position="185"/>
    </location>
</feature>
<reference evidence="2 3" key="1">
    <citation type="submission" date="2020-07" db="EMBL/GenBank/DDBJ databases">
        <title>Taxonomic revisions and descriptions of new bacterial species based on genomic comparisons in the high-G+C-content subgroup of the family Alcaligenaceae.</title>
        <authorList>
            <person name="Szabo A."/>
            <person name="Felfoldi T."/>
        </authorList>
    </citation>
    <scope>NUCLEOTIDE SEQUENCE [LARGE SCALE GENOMIC DNA]</scope>
    <source>
        <strain evidence="2 3">DSM 25264</strain>
    </source>
</reference>
<feature type="transmembrane region" description="Helical" evidence="1">
    <location>
        <begin position="21"/>
        <end position="39"/>
    </location>
</feature>
<name>A0A853FD75_9BURK</name>
<dbReference type="AlphaFoldDB" id="A0A853FD75"/>
<dbReference type="RefSeq" id="WP_129969968.1">
    <property type="nucleotide sequence ID" value="NZ_JACCEW010000004.1"/>
</dbReference>
<feature type="transmembrane region" description="Helical" evidence="1">
    <location>
        <begin position="349"/>
        <end position="366"/>
    </location>
</feature>
<feature type="transmembrane region" description="Helical" evidence="1">
    <location>
        <begin position="107"/>
        <end position="123"/>
    </location>
</feature>
<comment type="caution">
    <text evidence="2">The sequence shown here is derived from an EMBL/GenBank/DDBJ whole genome shotgun (WGS) entry which is preliminary data.</text>
</comment>
<dbReference type="EMBL" id="JACCEW010000004">
    <property type="protein sequence ID" value="NYT38023.1"/>
    <property type="molecule type" value="Genomic_DNA"/>
</dbReference>
<proteinExistence type="predicted"/>
<sequence length="406" mass="46316">MHTDTTCQSPDADRVGVLPRLGIFLSSLLVLGNYYYLYFVPFDQGSTNEPWTYSLLKPVGIMLLYCFLLSSKLKHNYRFHQVLFLLFFFYSFCAILLKRFAWDSGGLMFFNMVICALPLFVLVPRKQAIISFFETCLLIISAQVIIDYAIYINGYSLWNNKAFIGGLGNPSSFGFVCDVLIAYILHYRKYKTSSLIFFLILSYGVIKSNAMLAVLVYAALMISWGTKRLGLGFLFLCAIIGTSLAIFSHDILSRHLIYKLDSVLALFDDNISASSISVSLRVQMHMYLLEQLRDNFFSVLFFGYPERYYYAADSQYLTYIGSFGLMASMIFFLATALALAHSYVHRRELSSFSWVAIIMFMLVFFTNRLLDYYPVALFLFLAMAVGTTSTKSRRPVPVLSTQPRPA</sequence>
<keyword evidence="1" id="KW-0472">Membrane</keyword>
<protein>
    <submittedName>
        <fullName evidence="2">Uncharacterized protein</fullName>
    </submittedName>
</protein>
<keyword evidence="1" id="KW-0812">Transmembrane</keyword>
<organism evidence="2 3">
    <name type="scientific">Allopusillimonas soli</name>
    <dbReference type="NCBI Taxonomy" id="659016"/>
    <lineage>
        <taxon>Bacteria</taxon>
        <taxon>Pseudomonadati</taxon>
        <taxon>Pseudomonadota</taxon>
        <taxon>Betaproteobacteria</taxon>
        <taxon>Burkholderiales</taxon>
        <taxon>Alcaligenaceae</taxon>
        <taxon>Allopusillimonas</taxon>
    </lineage>
</organism>
<evidence type="ECO:0000313" key="3">
    <source>
        <dbReference type="Proteomes" id="UP000580517"/>
    </source>
</evidence>
<keyword evidence="1" id="KW-1133">Transmembrane helix</keyword>
<gene>
    <name evidence="2" type="ORF">H0A68_14140</name>
</gene>